<accession>A9VA24</accession>
<proteinExistence type="predicted"/>
<feature type="compositionally biased region" description="Basic and acidic residues" evidence="1">
    <location>
        <begin position="1"/>
        <end position="14"/>
    </location>
</feature>
<dbReference type="GeneID" id="5894789"/>
<dbReference type="Proteomes" id="UP000001357">
    <property type="component" value="Unassembled WGS sequence"/>
</dbReference>
<dbReference type="KEGG" id="mbr:MONBRDRAFT_38778"/>
<dbReference type="RefSeq" id="XP_001749603.1">
    <property type="nucleotide sequence ID" value="XM_001749551.1"/>
</dbReference>
<dbReference type="InterPro" id="IPR051291">
    <property type="entry name" value="CIMAP"/>
</dbReference>
<protein>
    <submittedName>
        <fullName evidence="2">Uncharacterized protein</fullName>
    </submittedName>
</protein>
<evidence type="ECO:0000313" key="3">
    <source>
        <dbReference type="Proteomes" id="UP000001357"/>
    </source>
</evidence>
<dbReference type="AlphaFoldDB" id="A9VA24"/>
<dbReference type="InterPro" id="IPR010736">
    <property type="entry name" value="SHIPPO-rpt"/>
</dbReference>
<dbReference type="PANTHER" id="PTHR21580:SF28">
    <property type="entry name" value="BOREALIN N-TERMINAL DOMAIN-CONTAINING PROTEIN-RELATED"/>
    <property type="match status" value="1"/>
</dbReference>
<dbReference type="eggNOG" id="ENOG502QSJK">
    <property type="taxonomic scope" value="Eukaryota"/>
</dbReference>
<feature type="compositionally biased region" description="Polar residues" evidence="1">
    <location>
        <begin position="377"/>
        <end position="391"/>
    </location>
</feature>
<keyword evidence="3" id="KW-1185">Reference proteome</keyword>
<dbReference type="OMA" id="VHNCIPA"/>
<evidence type="ECO:0000256" key="1">
    <source>
        <dbReference type="SAM" id="MobiDB-lite"/>
    </source>
</evidence>
<sequence length="743" mass="76635">MSSRHKDLSEDRHGPAPNAYNANDHSGTKTAPAFSIKGRHNDNLYVVVNSRSIFIARIPAPLAPSTLPHPAASPCDTSSSSNIGPGPGALDVTRSLDYSSAVKGTPSFSMSGRAKDLASSNAPGPGAYNSEDAARYKKAPAFSMSGRAKEDAARLGPGPGAYTTPDALSKLSASIKGRPKSSLSTDSPGPAYNVDYGKTVKKSPAFSMTGRARDQRNDQAPGPGTYAVAANPNHKKPPAFSMSGRNKELMDASGPGPGAYNTPDALSKRGASIKGRHEKKSNNHSPGPAYSVDISKTTKGAPSFSMGGRTKDLASSNAPGPGAYNSEDAARYKKAPAFSMSGRAKEDAARLGPGPGAYTTPDALSKLSASIKGRPKSSLSTDSPGPATTWTMARRGRNKELMDASGPGPGAYNTPDALSKRGASIKGRHEEKSNNHSPGPAYSVDISKTTKGAPSFSMGGRTKDLASSNAPGPGQYSVRDASSGAISFGVRYPDKVKGTPSFSMSGRAKDLASSNAPGPGAYNSEDAARYKKAPAFSMSGRAKEDAARLGPGPGAYTTPDALSKLSASIKGRPKSSLSTDSPGPAYNVDYGKTVKKSPAFSMTGRARDQRNDQAPGPGTYAVAANPNHKKPPAFSMSGRNKELMDASGPGPGAYNTPDALSKRGASIKGRHEEKSNNHSPGPAYSVDISKTTKGAPSFSMGGRTKDLASSNAPGPGQYSVRDASSGAISFGVRYPDKVGILPE</sequence>
<feature type="region of interest" description="Disordered" evidence="1">
    <location>
        <begin position="1"/>
        <end position="35"/>
    </location>
</feature>
<dbReference type="InParanoid" id="A9VA24"/>
<dbReference type="PANTHER" id="PTHR21580">
    <property type="entry name" value="SHIPPO-1-RELATED"/>
    <property type="match status" value="1"/>
</dbReference>
<feature type="region of interest" description="Disordered" evidence="1">
    <location>
        <begin position="496"/>
        <end position="726"/>
    </location>
</feature>
<reference evidence="2 3" key="1">
    <citation type="journal article" date="2008" name="Nature">
        <title>The genome of the choanoflagellate Monosiga brevicollis and the origin of metazoans.</title>
        <authorList>
            <consortium name="JGI Sequencing"/>
            <person name="King N."/>
            <person name="Westbrook M.J."/>
            <person name="Young S.L."/>
            <person name="Kuo A."/>
            <person name="Abedin M."/>
            <person name="Chapman J."/>
            <person name="Fairclough S."/>
            <person name="Hellsten U."/>
            <person name="Isogai Y."/>
            <person name="Letunic I."/>
            <person name="Marr M."/>
            <person name="Pincus D."/>
            <person name="Putnam N."/>
            <person name="Rokas A."/>
            <person name="Wright K.J."/>
            <person name="Zuzow R."/>
            <person name="Dirks W."/>
            <person name="Good M."/>
            <person name="Goodstein D."/>
            <person name="Lemons D."/>
            <person name="Li W."/>
            <person name="Lyons J.B."/>
            <person name="Morris A."/>
            <person name="Nichols S."/>
            <person name="Richter D.J."/>
            <person name="Salamov A."/>
            <person name="Bork P."/>
            <person name="Lim W.A."/>
            <person name="Manning G."/>
            <person name="Miller W.T."/>
            <person name="McGinnis W."/>
            <person name="Shapiro H."/>
            <person name="Tjian R."/>
            <person name="Grigoriev I.V."/>
            <person name="Rokhsar D."/>
        </authorList>
    </citation>
    <scope>NUCLEOTIDE SEQUENCE [LARGE SCALE GENOMIC DNA]</scope>
    <source>
        <strain evidence="3">MX1 / ATCC 50154</strain>
    </source>
</reference>
<feature type="region of interest" description="Disordered" evidence="1">
    <location>
        <begin position="68"/>
        <end position="91"/>
    </location>
</feature>
<evidence type="ECO:0000313" key="2">
    <source>
        <dbReference type="EMBL" id="EDQ85654.1"/>
    </source>
</evidence>
<dbReference type="Pfam" id="PF07004">
    <property type="entry name" value="SHIPPO-rpt"/>
    <property type="match status" value="20"/>
</dbReference>
<dbReference type="EMBL" id="CH991572">
    <property type="protein sequence ID" value="EDQ85654.1"/>
    <property type="molecule type" value="Genomic_DNA"/>
</dbReference>
<organism evidence="2 3">
    <name type="scientific">Monosiga brevicollis</name>
    <name type="common">Choanoflagellate</name>
    <dbReference type="NCBI Taxonomy" id="81824"/>
    <lineage>
        <taxon>Eukaryota</taxon>
        <taxon>Choanoflagellata</taxon>
        <taxon>Craspedida</taxon>
        <taxon>Salpingoecidae</taxon>
        <taxon>Monosiga</taxon>
    </lineage>
</organism>
<name>A9VA24_MONBE</name>
<gene>
    <name evidence="2" type="ORF">MONBRDRAFT_38778</name>
</gene>
<feature type="region of interest" description="Disordered" evidence="1">
    <location>
        <begin position="104"/>
        <end position="480"/>
    </location>
</feature>
<feature type="compositionally biased region" description="Polar residues" evidence="1">
    <location>
        <begin position="20"/>
        <end position="29"/>
    </location>
</feature>